<accession>A0A4Q7VVM0</accession>
<dbReference type="Proteomes" id="UP000293671">
    <property type="component" value="Unassembled WGS sequence"/>
</dbReference>
<keyword evidence="1" id="KW-0223">Dioxygenase</keyword>
<dbReference type="AlphaFoldDB" id="A0A4Q7VVM0"/>
<protein>
    <submittedName>
        <fullName evidence="1">Protocatechuate 3,4-dioxygenase alpha subunit</fullName>
    </submittedName>
</protein>
<proteinExistence type="predicted"/>
<dbReference type="RefSeq" id="WP_130431163.1">
    <property type="nucleotide sequence ID" value="NZ_SHKP01000005.1"/>
</dbReference>
<sequence>MPALTPTQTIGPFPHEAWQWAIEASASGPLRIQGRLLDGAGQPVDDGWVEAFVPGAAAPAFVRCATGAQGEFSLALPATAGGAGEPAAWITVFARGLLQHQFSAVFLGDAPTLATAPLLAQLPEERRATLIARRDGVNGYRWDIHLQGEHETVFLDFE</sequence>
<dbReference type="SUPFAM" id="SSF49482">
    <property type="entry name" value="Aromatic compound dioxygenase"/>
    <property type="match status" value="1"/>
</dbReference>
<reference evidence="1 2" key="1">
    <citation type="submission" date="2019-02" db="EMBL/GenBank/DDBJ databases">
        <title>Genomic Encyclopedia of Type Strains, Phase IV (KMG-IV): sequencing the most valuable type-strain genomes for metagenomic binning, comparative biology and taxonomic classification.</title>
        <authorList>
            <person name="Goeker M."/>
        </authorList>
    </citation>
    <scope>NUCLEOTIDE SEQUENCE [LARGE SCALE GENOMIC DNA]</scope>
    <source>
        <strain evidence="1 2">DSM 19570</strain>
    </source>
</reference>
<dbReference type="OrthoDB" id="9805815at2"/>
<gene>
    <name evidence="1" type="ORF">EV670_1434</name>
</gene>
<dbReference type="InterPro" id="IPR015889">
    <property type="entry name" value="Intradiol_dOase_core"/>
</dbReference>
<name>A0A4Q7VVM0_9BURK</name>
<organism evidence="1 2">
    <name type="scientific">Rivibacter subsaxonicus</name>
    <dbReference type="NCBI Taxonomy" id="457575"/>
    <lineage>
        <taxon>Bacteria</taxon>
        <taxon>Pseudomonadati</taxon>
        <taxon>Pseudomonadota</taxon>
        <taxon>Betaproteobacteria</taxon>
        <taxon>Burkholderiales</taxon>
        <taxon>Rivibacter</taxon>
    </lineage>
</organism>
<keyword evidence="2" id="KW-1185">Reference proteome</keyword>
<dbReference type="EMBL" id="SHKP01000005">
    <property type="protein sequence ID" value="RZU00722.1"/>
    <property type="molecule type" value="Genomic_DNA"/>
</dbReference>
<evidence type="ECO:0000313" key="1">
    <source>
        <dbReference type="EMBL" id="RZU00722.1"/>
    </source>
</evidence>
<evidence type="ECO:0000313" key="2">
    <source>
        <dbReference type="Proteomes" id="UP000293671"/>
    </source>
</evidence>
<dbReference type="GO" id="GO:0005506">
    <property type="term" value="F:iron ion binding"/>
    <property type="evidence" value="ECO:0007669"/>
    <property type="project" value="InterPro"/>
</dbReference>
<comment type="caution">
    <text evidence="1">The sequence shown here is derived from an EMBL/GenBank/DDBJ whole genome shotgun (WGS) entry which is preliminary data.</text>
</comment>
<dbReference type="GO" id="GO:0016702">
    <property type="term" value="F:oxidoreductase activity, acting on single donors with incorporation of molecular oxygen, incorporation of two atoms of oxygen"/>
    <property type="evidence" value="ECO:0007669"/>
    <property type="project" value="InterPro"/>
</dbReference>
<dbReference type="Gene3D" id="2.60.130.10">
    <property type="entry name" value="Aromatic compound dioxygenase"/>
    <property type="match status" value="1"/>
</dbReference>
<keyword evidence="1" id="KW-0560">Oxidoreductase</keyword>